<evidence type="ECO:0000256" key="5">
    <source>
        <dbReference type="SAM" id="MobiDB-lite"/>
    </source>
</evidence>
<dbReference type="PANTHER" id="PTHR46545">
    <property type="entry name" value="LEUCINE-RICH REPEAT-CONTAINING PROTEIN 51"/>
    <property type="match status" value="1"/>
</dbReference>
<keyword evidence="2" id="KW-0963">Cytoplasm</keyword>
<sequence length="259" mass="28890">MEKAPLTPSPSKVAVRAATAPASPPRSPAGSPSRRAPTVKEIKAHVPDIPLDFSFMNLNSVMGMARVSRRNLRCYVDIVKEDPVSGRKRLLEDVDKPSPPKKVPTSASGDEPYTPPVSIRLNDNGITHLDDLNAALAAVFPEPSRLQWIDLSGNAITRLSPAIFASYKQLSTVHLHANRLSTYADIDSLASLPRLRQLTLHGNPVEEKRHYRNYTIFHIPSLVQLDYSTITHCDRERAETWSITYRKRLAIRRGDDVED</sequence>
<dbReference type="EMBL" id="JNBR01000847">
    <property type="protein sequence ID" value="OQR89339.1"/>
    <property type="molecule type" value="Genomic_DNA"/>
</dbReference>
<keyword evidence="3" id="KW-0433">Leucine-rich repeat</keyword>
<dbReference type="InterPro" id="IPR032675">
    <property type="entry name" value="LRR_dom_sf"/>
</dbReference>
<comment type="subcellular location">
    <subcellularLocation>
        <location evidence="1">Cytoplasm</location>
    </subcellularLocation>
</comment>
<evidence type="ECO:0000256" key="2">
    <source>
        <dbReference type="ARBA" id="ARBA00022490"/>
    </source>
</evidence>
<accession>A0A1V9YU86</accession>
<dbReference type="AlphaFoldDB" id="A0A1V9YU86"/>
<evidence type="ECO:0008006" key="8">
    <source>
        <dbReference type="Google" id="ProtNLM"/>
    </source>
</evidence>
<dbReference type="STRING" id="1202772.A0A1V9YU86"/>
<name>A0A1V9YU86_ACHHY</name>
<dbReference type="SUPFAM" id="SSF52058">
    <property type="entry name" value="L domain-like"/>
    <property type="match status" value="1"/>
</dbReference>
<feature type="region of interest" description="Disordered" evidence="5">
    <location>
        <begin position="1"/>
        <end position="38"/>
    </location>
</feature>
<evidence type="ECO:0000313" key="7">
    <source>
        <dbReference type="Proteomes" id="UP000243579"/>
    </source>
</evidence>
<dbReference type="PANTHER" id="PTHR46545:SF1">
    <property type="entry name" value="LEUCINE-RICH REPEAT-CONTAINING PROTEIN 51"/>
    <property type="match status" value="1"/>
</dbReference>
<comment type="caution">
    <text evidence="6">The sequence shown here is derived from an EMBL/GenBank/DDBJ whole genome shotgun (WGS) entry which is preliminary data.</text>
</comment>
<evidence type="ECO:0000256" key="3">
    <source>
        <dbReference type="ARBA" id="ARBA00022614"/>
    </source>
</evidence>
<protein>
    <recommendedName>
        <fullName evidence="8">Leucine-rich repeat-containing protein 51</fullName>
    </recommendedName>
</protein>
<dbReference type="OrthoDB" id="676979at2759"/>
<dbReference type="Gene3D" id="3.80.10.10">
    <property type="entry name" value="Ribonuclease Inhibitor"/>
    <property type="match status" value="1"/>
</dbReference>
<reference evidence="6 7" key="1">
    <citation type="journal article" date="2014" name="Genome Biol. Evol.">
        <title>The secreted proteins of Achlya hypogyna and Thraustotheca clavata identify the ancestral oomycete secretome and reveal gene acquisitions by horizontal gene transfer.</title>
        <authorList>
            <person name="Misner I."/>
            <person name="Blouin N."/>
            <person name="Leonard G."/>
            <person name="Richards T.A."/>
            <person name="Lane C.E."/>
        </authorList>
    </citation>
    <scope>NUCLEOTIDE SEQUENCE [LARGE SCALE GENOMIC DNA]</scope>
    <source>
        <strain evidence="6 7">ATCC 48635</strain>
    </source>
</reference>
<dbReference type="Pfam" id="PF14580">
    <property type="entry name" value="LRR_9"/>
    <property type="match status" value="1"/>
</dbReference>
<feature type="compositionally biased region" description="Basic and acidic residues" evidence="5">
    <location>
        <begin position="89"/>
        <end position="98"/>
    </location>
</feature>
<keyword evidence="7" id="KW-1185">Reference proteome</keyword>
<evidence type="ECO:0000256" key="1">
    <source>
        <dbReference type="ARBA" id="ARBA00004496"/>
    </source>
</evidence>
<dbReference type="GO" id="GO:0005737">
    <property type="term" value="C:cytoplasm"/>
    <property type="evidence" value="ECO:0007669"/>
    <property type="project" value="UniProtKB-SubCell"/>
</dbReference>
<evidence type="ECO:0000313" key="6">
    <source>
        <dbReference type="EMBL" id="OQR89339.1"/>
    </source>
</evidence>
<organism evidence="6 7">
    <name type="scientific">Achlya hypogyna</name>
    <name type="common">Oomycete</name>
    <name type="synonym">Protoachlya hypogyna</name>
    <dbReference type="NCBI Taxonomy" id="1202772"/>
    <lineage>
        <taxon>Eukaryota</taxon>
        <taxon>Sar</taxon>
        <taxon>Stramenopiles</taxon>
        <taxon>Oomycota</taxon>
        <taxon>Saprolegniomycetes</taxon>
        <taxon>Saprolegniales</taxon>
        <taxon>Achlyaceae</taxon>
        <taxon>Achlya</taxon>
    </lineage>
</organism>
<evidence type="ECO:0000256" key="4">
    <source>
        <dbReference type="ARBA" id="ARBA00022737"/>
    </source>
</evidence>
<proteinExistence type="predicted"/>
<keyword evidence="4" id="KW-0677">Repeat</keyword>
<gene>
    <name evidence="6" type="ORF">ACHHYP_06340</name>
</gene>
<dbReference type="Proteomes" id="UP000243579">
    <property type="component" value="Unassembled WGS sequence"/>
</dbReference>
<feature type="region of interest" description="Disordered" evidence="5">
    <location>
        <begin position="89"/>
        <end position="116"/>
    </location>
</feature>